<dbReference type="EMBL" id="NTFS01000276">
    <property type="protein sequence ID" value="PAX52153.1"/>
    <property type="molecule type" value="Genomic_DNA"/>
</dbReference>
<organism evidence="1 2">
    <name type="scientific">Brunnivagina elsteri CCALA 953</name>
    <dbReference type="NCBI Taxonomy" id="987040"/>
    <lineage>
        <taxon>Bacteria</taxon>
        <taxon>Bacillati</taxon>
        <taxon>Cyanobacteriota</taxon>
        <taxon>Cyanophyceae</taxon>
        <taxon>Nostocales</taxon>
        <taxon>Calotrichaceae</taxon>
        <taxon>Brunnivagina</taxon>
    </lineage>
</organism>
<sequence>MDTFELKVGDTIGVFFYDDWRGSKAVIDEIEDISANGTVTLTSGIRYNKLGREVGALGEGTYLCSIEKAQKAIEKSCLKKEKKEDNSIIDTLHKRRDKASKLATISAIRILHQYGYFNTANSDIDTLESEIEGLITSYLEKQQKID</sequence>
<dbReference type="RefSeq" id="WP_095723524.1">
    <property type="nucleotide sequence ID" value="NZ_NTFS01000276.1"/>
</dbReference>
<comment type="caution">
    <text evidence="1">The sequence shown here is derived from an EMBL/GenBank/DDBJ whole genome shotgun (WGS) entry which is preliminary data.</text>
</comment>
<evidence type="ECO:0000313" key="2">
    <source>
        <dbReference type="Proteomes" id="UP000218238"/>
    </source>
</evidence>
<gene>
    <name evidence="1" type="ORF">CK510_20830</name>
</gene>
<protein>
    <submittedName>
        <fullName evidence="1">Uncharacterized protein</fullName>
    </submittedName>
</protein>
<dbReference type="Proteomes" id="UP000218238">
    <property type="component" value="Unassembled WGS sequence"/>
</dbReference>
<accession>A0A2A2TEL3</accession>
<reference evidence="1 2" key="1">
    <citation type="submission" date="2017-08" db="EMBL/GenBank/DDBJ databases">
        <title>Draft genome sequence of filamentous cyanobacterium Calothrix elsteri CCALA 953.</title>
        <authorList>
            <person name="Gagunashvili A.N."/>
            <person name="Elster J."/>
            <person name="Andresson O.S."/>
        </authorList>
    </citation>
    <scope>NUCLEOTIDE SEQUENCE [LARGE SCALE GENOMIC DNA]</scope>
    <source>
        <strain evidence="1 2">CCALA 953</strain>
    </source>
</reference>
<keyword evidence="2" id="KW-1185">Reference proteome</keyword>
<dbReference type="OrthoDB" id="489720at2"/>
<dbReference type="AlphaFoldDB" id="A0A2A2TEL3"/>
<proteinExistence type="predicted"/>
<name>A0A2A2TEL3_9CYAN</name>
<evidence type="ECO:0000313" key="1">
    <source>
        <dbReference type="EMBL" id="PAX52153.1"/>
    </source>
</evidence>